<evidence type="ECO:0000313" key="2">
    <source>
        <dbReference type="EMBL" id="MFC4468866.1"/>
    </source>
</evidence>
<dbReference type="RefSeq" id="WP_386347006.1">
    <property type="nucleotide sequence ID" value="NZ_JBHSFG010000053.1"/>
</dbReference>
<reference evidence="3" key="1">
    <citation type="journal article" date="2019" name="Int. J. Syst. Evol. Microbiol.">
        <title>The Global Catalogue of Microorganisms (GCM) 10K type strain sequencing project: providing services to taxonomists for standard genome sequencing and annotation.</title>
        <authorList>
            <consortium name="The Broad Institute Genomics Platform"/>
            <consortium name="The Broad Institute Genome Sequencing Center for Infectious Disease"/>
            <person name="Wu L."/>
            <person name="Ma J."/>
        </authorList>
    </citation>
    <scope>NUCLEOTIDE SEQUENCE [LARGE SCALE GENOMIC DNA]</scope>
    <source>
        <strain evidence="3">DT43</strain>
    </source>
</reference>
<keyword evidence="3" id="KW-1185">Reference proteome</keyword>
<dbReference type="SUPFAM" id="SSF54913">
    <property type="entry name" value="GlnB-like"/>
    <property type="match status" value="1"/>
</dbReference>
<organism evidence="2 3">
    <name type="scientific">Streptomyces xiangluensis</name>
    <dbReference type="NCBI Taxonomy" id="2665720"/>
    <lineage>
        <taxon>Bacteria</taxon>
        <taxon>Bacillati</taxon>
        <taxon>Actinomycetota</taxon>
        <taxon>Actinomycetes</taxon>
        <taxon>Kitasatosporales</taxon>
        <taxon>Streptomycetaceae</taxon>
        <taxon>Streptomyces</taxon>
    </lineage>
</organism>
<dbReference type="Pfam" id="PF03091">
    <property type="entry name" value="CutA1"/>
    <property type="match status" value="1"/>
</dbReference>
<dbReference type="PANTHER" id="PTHR23419">
    <property type="entry name" value="DIVALENT CATION TOLERANCE CUTA-RELATED"/>
    <property type="match status" value="1"/>
</dbReference>
<dbReference type="EMBL" id="JBHSFG010000053">
    <property type="protein sequence ID" value="MFC4468866.1"/>
    <property type="molecule type" value="Genomic_DNA"/>
</dbReference>
<dbReference type="Proteomes" id="UP001596012">
    <property type="component" value="Unassembled WGS sequence"/>
</dbReference>
<dbReference type="PANTHER" id="PTHR23419:SF8">
    <property type="entry name" value="FI09726P"/>
    <property type="match status" value="1"/>
</dbReference>
<dbReference type="InterPro" id="IPR004323">
    <property type="entry name" value="Ion_tolerance_CutA"/>
</dbReference>
<proteinExistence type="inferred from homology"/>
<name>A0ABV8YX49_9ACTN</name>
<dbReference type="InterPro" id="IPR011322">
    <property type="entry name" value="N-reg_PII-like_a/b"/>
</dbReference>
<comment type="caution">
    <text evidence="2">The sequence shown here is derived from an EMBL/GenBank/DDBJ whole genome shotgun (WGS) entry which is preliminary data.</text>
</comment>
<accession>A0ABV8YX49</accession>
<comment type="similarity">
    <text evidence="1">Belongs to the CutA family.</text>
</comment>
<protein>
    <submittedName>
        <fullName evidence="2">Divalent-cation tolerance protein CutA</fullName>
    </submittedName>
</protein>
<dbReference type="InterPro" id="IPR015867">
    <property type="entry name" value="N-reg_PII/ATP_PRibTrfase_C"/>
</dbReference>
<sequence length="107" mass="11912">MTDVCSVVITAPDPEWLASFVEGLVSDRLCASGHIVEQIRSIYRWQGDVHDATEGHVTLHTRPERVAEIIARTERDHPYEVPCVISTPIADASPAYRAWIIEQTTTG</sequence>
<evidence type="ECO:0000256" key="1">
    <source>
        <dbReference type="ARBA" id="ARBA00010169"/>
    </source>
</evidence>
<evidence type="ECO:0000313" key="3">
    <source>
        <dbReference type="Proteomes" id="UP001596012"/>
    </source>
</evidence>
<dbReference type="Gene3D" id="3.30.70.120">
    <property type="match status" value="1"/>
</dbReference>
<gene>
    <name evidence="2" type="primary">cutA</name>
    <name evidence="2" type="ORF">ACFPH6_30800</name>
</gene>